<sequence length="196" mass="22341">MQSVAKELVKRRSTAVSFLIAKVMEVDIRCPLEAVKRFASPRRQLQFYAARGDAEKQVVHHPPGDRLRREKDVIIWDDKGYAKVAHVSADKKTTSITQLGSFWVRHQSKAQQHSSRPLVLLSTQFLPGQSITVEDKEQEEEDEDIEEDGWEREGKEERGGGRDKAADVFSASQISLRNTLLIIIAAVFFFFFPKTQ</sequence>
<protein>
    <submittedName>
        <fullName evidence="3">Uncharacterized protein</fullName>
    </submittedName>
</protein>
<accession>A0ABN8XKK4</accession>
<feature type="compositionally biased region" description="Basic and acidic residues" evidence="1">
    <location>
        <begin position="151"/>
        <end position="165"/>
    </location>
</feature>
<proteinExistence type="predicted"/>
<keyword evidence="2" id="KW-0472">Membrane</keyword>
<feature type="region of interest" description="Disordered" evidence="1">
    <location>
        <begin position="132"/>
        <end position="165"/>
    </location>
</feature>
<evidence type="ECO:0000256" key="1">
    <source>
        <dbReference type="SAM" id="MobiDB-lite"/>
    </source>
</evidence>
<organism evidence="3 4">
    <name type="scientific">Rangifer tarandus platyrhynchus</name>
    <name type="common">Svalbard reindeer</name>
    <dbReference type="NCBI Taxonomy" id="3082113"/>
    <lineage>
        <taxon>Eukaryota</taxon>
        <taxon>Metazoa</taxon>
        <taxon>Chordata</taxon>
        <taxon>Craniata</taxon>
        <taxon>Vertebrata</taxon>
        <taxon>Euteleostomi</taxon>
        <taxon>Mammalia</taxon>
        <taxon>Eutheria</taxon>
        <taxon>Laurasiatheria</taxon>
        <taxon>Artiodactyla</taxon>
        <taxon>Ruminantia</taxon>
        <taxon>Pecora</taxon>
        <taxon>Cervidae</taxon>
        <taxon>Odocoileinae</taxon>
        <taxon>Rangifer</taxon>
    </lineage>
</organism>
<feature type="transmembrane region" description="Helical" evidence="2">
    <location>
        <begin position="174"/>
        <end position="192"/>
    </location>
</feature>
<keyword evidence="4" id="KW-1185">Reference proteome</keyword>
<evidence type="ECO:0000313" key="3">
    <source>
        <dbReference type="EMBL" id="CAI9149368.1"/>
    </source>
</evidence>
<keyword evidence="2" id="KW-0812">Transmembrane</keyword>
<gene>
    <name evidence="3" type="ORF">MRATA1EN1_LOCUS30986</name>
</gene>
<feature type="compositionally biased region" description="Acidic residues" evidence="1">
    <location>
        <begin position="136"/>
        <end position="150"/>
    </location>
</feature>
<comment type="caution">
    <text evidence="3">The sequence shown here is derived from an EMBL/GenBank/DDBJ whole genome shotgun (WGS) entry which is preliminary data.</text>
</comment>
<evidence type="ECO:0000313" key="4">
    <source>
        <dbReference type="Proteomes" id="UP001176941"/>
    </source>
</evidence>
<dbReference type="Proteomes" id="UP001176941">
    <property type="component" value="Unassembled WGS sequence"/>
</dbReference>
<keyword evidence="2" id="KW-1133">Transmembrane helix</keyword>
<name>A0ABN8XKK4_RANTA</name>
<dbReference type="EMBL" id="CATKSN020000260">
    <property type="protein sequence ID" value="CAI9149368.1"/>
    <property type="molecule type" value="Genomic_DNA"/>
</dbReference>
<evidence type="ECO:0000256" key="2">
    <source>
        <dbReference type="SAM" id="Phobius"/>
    </source>
</evidence>
<reference evidence="3" key="1">
    <citation type="submission" date="2023-04" db="EMBL/GenBank/DDBJ databases">
        <authorList>
            <consortium name="ELIXIR-Norway"/>
        </authorList>
    </citation>
    <scope>NUCLEOTIDE SEQUENCE [LARGE SCALE GENOMIC DNA]</scope>
</reference>